<feature type="region of interest" description="Disordered" evidence="5">
    <location>
        <begin position="288"/>
        <end position="310"/>
    </location>
</feature>
<dbReference type="EMBL" id="CADCUK010000102">
    <property type="protein sequence ID" value="CAA9373057.1"/>
    <property type="molecule type" value="Genomic_DNA"/>
</dbReference>
<evidence type="ECO:0000256" key="4">
    <source>
        <dbReference type="ARBA" id="ARBA00022840"/>
    </source>
</evidence>
<dbReference type="InterPro" id="IPR027417">
    <property type="entry name" value="P-loop_NTPase"/>
</dbReference>
<dbReference type="GO" id="GO:0005524">
    <property type="term" value="F:ATP binding"/>
    <property type="evidence" value="ECO:0007669"/>
    <property type="project" value="UniProtKB-KW"/>
</dbReference>
<dbReference type="InterPro" id="IPR003593">
    <property type="entry name" value="AAA+_ATPase"/>
</dbReference>
<evidence type="ECO:0000313" key="7">
    <source>
        <dbReference type="EMBL" id="CAA9373057.1"/>
    </source>
</evidence>
<sequence length="310" mass="32678">MITVESLTKQYGGFTAVDDVSFTAEPGRVTGFLGPNGAGKSTTMRIIVGLTPPSSGSATVSGRRFAEHPNPGREVGVLLDASAQHAGRTGRGILTVAQRTMGLPASRVDELVELVGLTSKEADRRVRNYSLGMRQRLGIAVALLGDPDVLILDEPANGLDPGGIRWMRDLLRGFADRGGTVLLSSHLLHEIEVIADDIVVIGGGRIVAQGTKSELLQAAGTLVRTRGTELAHALELRGIPVQPAGDGALRVDADPATVGEVALAAGVPLTELRSAESAGLEEMFLELTANDDRDHNQDNKQDHNHERTAA</sequence>
<name>A0A6J4MZA3_9ACTN</name>
<dbReference type="AlphaFoldDB" id="A0A6J4MZA3"/>
<dbReference type="InterPro" id="IPR003439">
    <property type="entry name" value="ABC_transporter-like_ATP-bd"/>
</dbReference>
<feature type="domain" description="ABC transporter" evidence="6">
    <location>
        <begin position="2"/>
        <end position="228"/>
    </location>
</feature>
<proteinExistence type="inferred from homology"/>
<reference evidence="7" key="1">
    <citation type="submission" date="2020-02" db="EMBL/GenBank/DDBJ databases">
        <authorList>
            <person name="Meier V. D."/>
        </authorList>
    </citation>
    <scope>NUCLEOTIDE SEQUENCE</scope>
    <source>
        <strain evidence="7">AVDCRST_MAG47</strain>
    </source>
</reference>
<keyword evidence="2" id="KW-0813">Transport</keyword>
<gene>
    <name evidence="7" type="ORF">AVDCRST_MAG47-1424</name>
</gene>
<keyword evidence="4 7" id="KW-0067">ATP-binding</keyword>
<dbReference type="PANTHER" id="PTHR43335:SF4">
    <property type="entry name" value="ABC TRANSPORTER, ATP-BINDING PROTEIN"/>
    <property type="match status" value="1"/>
</dbReference>
<evidence type="ECO:0000256" key="5">
    <source>
        <dbReference type="SAM" id="MobiDB-lite"/>
    </source>
</evidence>
<dbReference type="Gene3D" id="3.40.50.300">
    <property type="entry name" value="P-loop containing nucleotide triphosphate hydrolases"/>
    <property type="match status" value="1"/>
</dbReference>
<dbReference type="SMART" id="SM00382">
    <property type="entry name" value="AAA"/>
    <property type="match status" value="1"/>
</dbReference>
<protein>
    <submittedName>
        <fullName evidence="7">Efflux ABC transporter, ATP-binding protein</fullName>
    </submittedName>
</protein>
<evidence type="ECO:0000256" key="2">
    <source>
        <dbReference type="ARBA" id="ARBA00022448"/>
    </source>
</evidence>
<feature type="compositionally biased region" description="Basic and acidic residues" evidence="5">
    <location>
        <begin position="290"/>
        <end position="310"/>
    </location>
</feature>
<dbReference type="SUPFAM" id="SSF52540">
    <property type="entry name" value="P-loop containing nucleoside triphosphate hydrolases"/>
    <property type="match status" value="1"/>
</dbReference>
<comment type="similarity">
    <text evidence="1">Belongs to the ABC transporter superfamily.</text>
</comment>
<keyword evidence="3" id="KW-0547">Nucleotide-binding</keyword>
<accession>A0A6J4MZA3</accession>
<dbReference type="PANTHER" id="PTHR43335">
    <property type="entry name" value="ABC TRANSPORTER, ATP-BINDING PROTEIN"/>
    <property type="match status" value="1"/>
</dbReference>
<dbReference type="PROSITE" id="PS50893">
    <property type="entry name" value="ABC_TRANSPORTER_2"/>
    <property type="match status" value="1"/>
</dbReference>
<organism evidence="7">
    <name type="scientific">uncultured Nocardioidaceae bacterium</name>
    <dbReference type="NCBI Taxonomy" id="253824"/>
    <lineage>
        <taxon>Bacteria</taxon>
        <taxon>Bacillati</taxon>
        <taxon>Actinomycetota</taxon>
        <taxon>Actinomycetes</taxon>
        <taxon>Propionibacteriales</taxon>
        <taxon>Nocardioidaceae</taxon>
        <taxon>environmental samples</taxon>
    </lineage>
</organism>
<dbReference type="GO" id="GO:0016887">
    <property type="term" value="F:ATP hydrolysis activity"/>
    <property type="evidence" value="ECO:0007669"/>
    <property type="project" value="InterPro"/>
</dbReference>
<dbReference type="InterPro" id="IPR017871">
    <property type="entry name" value="ABC_transporter-like_CS"/>
</dbReference>
<evidence type="ECO:0000256" key="3">
    <source>
        <dbReference type="ARBA" id="ARBA00022741"/>
    </source>
</evidence>
<dbReference type="Pfam" id="PF00005">
    <property type="entry name" value="ABC_tran"/>
    <property type="match status" value="1"/>
</dbReference>
<evidence type="ECO:0000259" key="6">
    <source>
        <dbReference type="PROSITE" id="PS50893"/>
    </source>
</evidence>
<evidence type="ECO:0000256" key="1">
    <source>
        <dbReference type="ARBA" id="ARBA00005417"/>
    </source>
</evidence>
<dbReference type="PROSITE" id="PS00211">
    <property type="entry name" value="ABC_TRANSPORTER_1"/>
    <property type="match status" value="1"/>
</dbReference>